<dbReference type="Proteomes" id="UP001055811">
    <property type="component" value="Linkage Group LG03"/>
</dbReference>
<keyword evidence="2" id="KW-1185">Reference proteome</keyword>
<accession>A0ACB9FB96</accession>
<proteinExistence type="predicted"/>
<organism evidence="1 2">
    <name type="scientific">Cichorium intybus</name>
    <name type="common">Chicory</name>
    <dbReference type="NCBI Taxonomy" id="13427"/>
    <lineage>
        <taxon>Eukaryota</taxon>
        <taxon>Viridiplantae</taxon>
        <taxon>Streptophyta</taxon>
        <taxon>Embryophyta</taxon>
        <taxon>Tracheophyta</taxon>
        <taxon>Spermatophyta</taxon>
        <taxon>Magnoliopsida</taxon>
        <taxon>eudicotyledons</taxon>
        <taxon>Gunneridae</taxon>
        <taxon>Pentapetalae</taxon>
        <taxon>asterids</taxon>
        <taxon>campanulids</taxon>
        <taxon>Asterales</taxon>
        <taxon>Asteraceae</taxon>
        <taxon>Cichorioideae</taxon>
        <taxon>Cichorieae</taxon>
        <taxon>Cichoriinae</taxon>
        <taxon>Cichorium</taxon>
    </lineage>
</organism>
<protein>
    <submittedName>
        <fullName evidence="1">Uncharacterized protein</fullName>
    </submittedName>
</protein>
<comment type="caution">
    <text evidence="1">The sequence shown here is derived from an EMBL/GenBank/DDBJ whole genome shotgun (WGS) entry which is preliminary data.</text>
</comment>
<gene>
    <name evidence="1" type="ORF">L2E82_18351</name>
</gene>
<dbReference type="EMBL" id="CM042011">
    <property type="protein sequence ID" value="KAI3767922.1"/>
    <property type="molecule type" value="Genomic_DNA"/>
</dbReference>
<sequence>MPYYSLAHFPTTRSSTSHLQRSLPHDTIVVSSTFSILKDKKLKLLDHCLRFRLHNQEKEKENGKRKTDDH</sequence>
<evidence type="ECO:0000313" key="2">
    <source>
        <dbReference type="Proteomes" id="UP001055811"/>
    </source>
</evidence>
<evidence type="ECO:0000313" key="1">
    <source>
        <dbReference type="EMBL" id="KAI3767922.1"/>
    </source>
</evidence>
<reference evidence="1 2" key="2">
    <citation type="journal article" date="2022" name="Mol. Ecol. Resour.">
        <title>The genomes of chicory, endive, great burdock and yacon provide insights into Asteraceae paleo-polyploidization history and plant inulin production.</title>
        <authorList>
            <person name="Fan W."/>
            <person name="Wang S."/>
            <person name="Wang H."/>
            <person name="Wang A."/>
            <person name="Jiang F."/>
            <person name="Liu H."/>
            <person name="Zhao H."/>
            <person name="Xu D."/>
            <person name="Zhang Y."/>
        </authorList>
    </citation>
    <scope>NUCLEOTIDE SEQUENCE [LARGE SCALE GENOMIC DNA]</scope>
    <source>
        <strain evidence="2">cv. Punajuju</strain>
        <tissue evidence="1">Leaves</tissue>
    </source>
</reference>
<reference evidence="2" key="1">
    <citation type="journal article" date="2022" name="Mol. Ecol. Resour.">
        <title>The genomes of chicory, endive, great burdock and yacon provide insights into Asteraceae palaeo-polyploidization history and plant inulin production.</title>
        <authorList>
            <person name="Fan W."/>
            <person name="Wang S."/>
            <person name="Wang H."/>
            <person name="Wang A."/>
            <person name="Jiang F."/>
            <person name="Liu H."/>
            <person name="Zhao H."/>
            <person name="Xu D."/>
            <person name="Zhang Y."/>
        </authorList>
    </citation>
    <scope>NUCLEOTIDE SEQUENCE [LARGE SCALE GENOMIC DNA]</scope>
    <source>
        <strain evidence="2">cv. Punajuju</strain>
    </source>
</reference>
<name>A0ACB9FB96_CICIN</name>